<organism evidence="7 8">
    <name type="scientific">Alligator mississippiensis</name>
    <name type="common">American alligator</name>
    <dbReference type="NCBI Taxonomy" id="8496"/>
    <lineage>
        <taxon>Eukaryota</taxon>
        <taxon>Metazoa</taxon>
        <taxon>Chordata</taxon>
        <taxon>Craniata</taxon>
        <taxon>Vertebrata</taxon>
        <taxon>Euteleostomi</taxon>
        <taxon>Archelosauria</taxon>
        <taxon>Archosauria</taxon>
        <taxon>Crocodylia</taxon>
        <taxon>Alligatoridae</taxon>
        <taxon>Alligatorinae</taxon>
        <taxon>Alligator</taxon>
    </lineage>
</organism>
<evidence type="ECO:0000256" key="4">
    <source>
        <dbReference type="ARBA" id="ARBA00022989"/>
    </source>
</evidence>
<keyword evidence="3 6" id="KW-0812">Transmembrane</keyword>
<comment type="caution">
    <text evidence="7">The sequence shown here is derived from an EMBL/GenBank/DDBJ whole genome shotgun (WGS) entry which is preliminary data.</text>
</comment>
<dbReference type="Proteomes" id="UP000050525">
    <property type="component" value="Unassembled WGS sequence"/>
</dbReference>
<dbReference type="GO" id="GO:0005886">
    <property type="term" value="C:plasma membrane"/>
    <property type="evidence" value="ECO:0007669"/>
    <property type="project" value="TreeGrafter"/>
</dbReference>
<feature type="transmembrane region" description="Helical" evidence="6">
    <location>
        <begin position="136"/>
        <end position="157"/>
    </location>
</feature>
<keyword evidence="5 6" id="KW-0472">Membrane</keyword>
<dbReference type="InterPro" id="IPR000301">
    <property type="entry name" value="Tetraspanin_animals"/>
</dbReference>
<dbReference type="PANTHER" id="PTHR19282">
    <property type="entry name" value="TETRASPANIN"/>
    <property type="match status" value="1"/>
</dbReference>
<evidence type="ECO:0000313" key="8">
    <source>
        <dbReference type="Proteomes" id="UP000050525"/>
    </source>
</evidence>
<dbReference type="InterPro" id="IPR018503">
    <property type="entry name" value="Tetraspanin_CS"/>
</dbReference>
<accession>A0A151NK04</accession>
<comment type="subcellular location">
    <subcellularLocation>
        <location evidence="1 6">Membrane</location>
        <topology evidence="1 6">Multi-pass membrane protein</topology>
    </subcellularLocation>
</comment>
<feature type="transmembrane region" description="Helical" evidence="6">
    <location>
        <begin position="103"/>
        <end position="124"/>
    </location>
</feature>
<dbReference type="SUPFAM" id="SSF48652">
    <property type="entry name" value="Tetraspanin"/>
    <property type="match status" value="1"/>
</dbReference>
<feature type="transmembrane region" description="Helical" evidence="6">
    <location>
        <begin position="270"/>
        <end position="295"/>
    </location>
</feature>
<dbReference type="PIRSF" id="PIRSF002419">
    <property type="entry name" value="Tetraspanin"/>
    <property type="match status" value="1"/>
</dbReference>
<evidence type="ECO:0000256" key="5">
    <source>
        <dbReference type="ARBA" id="ARBA00023136"/>
    </source>
</evidence>
<protein>
    <recommendedName>
        <fullName evidence="6">Tetraspanin</fullName>
    </recommendedName>
</protein>
<keyword evidence="4 6" id="KW-1133">Transmembrane helix</keyword>
<dbReference type="STRING" id="8496.A0A151NK04"/>
<sequence length="309" mass="34049">MGKPFPRQFTFGAHVGGRTDGAAANATHECHPAPVGSGPCLSSENRADMATKGCLSVTKYFLFIFNIIFFLLGSLLFGFGLWILFDGSSFAAALGTSIYGLKVWSYILSGVGIITMFIGFLGCLGSLKEIKCMLGFYFAILFLLFVTQITIGIIVYVQRDMLGTKVENYVKNLIKTYGESKTRGDGHDSWDYIQEQLHCCGWDSYIDWKLNEDVQANASSSLYPCSCSNTSTLGLNTTHLENGFCSFQNDLGLFMDGCSRSVKAWLADNIITIVGICLGVALLEVCLMSLSIFLCRNMDQNYDKLVRYS</sequence>
<dbReference type="EMBL" id="AKHW03002822">
    <property type="protein sequence ID" value="KYO37136.1"/>
    <property type="molecule type" value="Genomic_DNA"/>
</dbReference>
<evidence type="ECO:0000256" key="6">
    <source>
        <dbReference type="RuleBase" id="RU361218"/>
    </source>
</evidence>
<comment type="similarity">
    <text evidence="2 6">Belongs to the tetraspanin (TM4SF) family.</text>
</comment>
<dbReference type="AlphaFoldDB" id="A0A151NK04"/>
<dbReference type="PRINTS" id="PR00259">
    <property type="entry name" value="TMFOUR"/>
</dbReference>
<keyword evidence="8" id="KW-1185">Reference proteome</keyword>
<dbReference type="PANTHER" id="PTHR19282:SF263">
    <property type="entry name" value="LEUKOCYTE ANTIGEN CD37"/>
    <property type="match status" value="1"/>
</dbReference>
<evidence type="ECO:0000256" key="1">
    <source>
        <dbReference type="ARBA" id="ARBA00004141"/>
    </source>
</evidence>
<proteinExistence type="inferred from homology"/>
<dbReference type="InterPro" id="IPR018499">
    <property type="entry name" value="Tetraspanin/Peripherin"/>
</dbReference>
<dbReference type="PROSITE" id="PS00421">
    <property type="entry name" value="TM4_1"/>
    <property type="match status" value="1"/>
</dbReference>
<feature type="transmembrane region" description="Helical" evidence="6">
    <location>
        <begin position="60"/>
        <end position="83"/>
    </location>
</feature>
<gene>
    <name evidence="7" type="primary">CD37</name>
    <name evidence="7" type="ORF">Y1Q_0008415</name>
</gene>
<dbReference type="Gene3D" id="1.10.1450.10">
    <property type="entry name" value="Tetraspanin"/>
    <property type="match status" value="1"/>
</dbReference>
<evidence type="ECO:0000256" key="3">
    <source>
        <dbReference type="ARBA" id="ARBA00022692"/>
    </source>
</evidence>
<reference evidence="7 8" key="1">
    <citation type="journal article" date="2012" name="Genome Biol.">
        <title>Sequencing three crocodilian genomes to illuminate the evolution of archosaurs and amniotes.</title>
        <authorList>
            <person name="St John J.A."/>
            <person name="Braun E.L."/>
            <person name="Isberg S.R."/>
            <person name="Miles L.G."/>
            <person name="Chong A.Y."/>
            <person name="Gongora J."/>
            <person name="Dalzell P."/>
            <person name="Moran C."/>
            <person name="Bed'hom B."/>
            <person name="Abzhanov A."/>
            <person name="Burgess S.C."/>
            <person name="Cooksey A.M."/>
            <person name="Castoe T.A."/>
            <person name="Crawford N.G."/>
            <person name="Densmore L.D."/>
            <person name="Drew J.C."/>
            <person name="Edwards S.V."/>
            <person name="Faircloth B.C."/>
            <person name="Fujita M.K."/>
            <person name="Greenwold M.J."/>
            <person name="Hoffmann F.G."/>
            <person name="Howard J.M."/>
            <person name="Iguchi T."/>
            <person name="Janes D.E."/>
            <person name="Khan S.Y."/>
            <person name="Kohno S."/>
            <person name="de Koning A.J."/>
            <person name="Lance S.L."/>
            <person name="McCarthy F.M."/>
            <person name="McCormack J.E."/>
            <person name="Merchant M.E."/>
            <person name="Peterson D.G."/>
            <person name="Pollock D.D."/>
            <person name="Pourmand N."/>
            <person name="Raney B.J."/>
            <person name="Roessler K.A."/>
            <person name="Sanford J.R."/>
            <person name="Sawyer R.H."/>
            <person name="Schmidt C.J."/>
            <person name="Triplett E.W."/>
            <person name="Tuberville T.D."/>
            <person name="Venegas-Anaya M."/>
            <person name="Howard J.T."/>
            <person name="Jarvis E.D."/>
            <person name="Guillette L.J.Jr."/>
            <person name="Glenn T.C."/>
            <person name="Green R.E."/>
            <person name="Ray D.A."/>
        </authorList>
    </citation>
    <scope>NUCLEOTIDE SEQUENCE [LARGE SCALE GENOMIC DNA]</scope>
    <source>
        <strain evidence="7">KSC_2009_1</strain>
    </source>
</reference>
<dbReference type="Pfam" id="PF00335">
    <property type="entry name" value="Tetraspanin"/>
    <property type="match status" value="1"/>
</dbReference>
<name>A0A151NK04_ALLMI</name>
<evidence type="ECO:0000313" key="7">
    <source>
        <dbReference type="EMBL" id="KYO37136.1"/>
    </source>
</evidence>
<evidence type="ECO:0000256" key="2">
    <source>
        <dbReference type="ARBA" id="ARBA00006840"/>
    </source>
</evidence>
<dbReference type="InterPro" id="IPR008952">
    <property type="entry name" value="Tetraspanin_EC2_sf"/>
</dbReference>